<dbReference type="KEGG" id="lsw:GTO87_06595"/>
<dbReference type="Gene3D" id="3.40.50.150">
    <property type="entry name" value="Vaccinia Virus protein VP39"/>
    <property type="match status" value="1"/>
</dbReference>
<dbReference type="AlphaFoldDB" id="A0A7H9EKU2"/>
<dbReference type="PROSITE" id="PS50926">
    <property type="entry name" value="TRAM"/>
    <property type="match status" value="1"/>
</dbReference>
<dbReference type="InterPro" id="IPR012340">
    <property type="entry name" value="NA-bd_OB-fold"/>
</dbReference>
<dbReference type="Proteomes" id="UP000510886">
    <property type="component" value="Chromosome"/>
</dbReference>
<feature type="active site" evidence="5">
    <location>
        <position position="419"/>
    </location>
</feature>
<evidence type="ECO:0000313" key="7">
    <source>
        <dbReference type="EMBL" id="QLL78286.1"/>
    </source>
</evidence>
<dbReference type="Gene3D" id="2.40.50.140">
    <property type="entry name" value="Nucleic acid-binding proteins"/>
    <property type="match status" value="1"/>
</dbReference>
<organism evidence="7 8">
    <name type="scientific">Ligilactobacillus saerimneri</name>
    <dbReference type="NCBI Taxonomy" id="228229"/>
    <lineage>
        <taxon>Bacteria</taxon>
        <taxon>Bacillati</taxon>
        <taxon>Bacillota</taxon>
        <taxon>Bacilli</taxon>
        <taxon>Lactobacillales</taxon>
        <taxon>Lactobacillaceae</taxon>
        <taxon>Ligilactobacillus</taxon>
    </lineage>
</organism>
<dbReference type="EMBL" id="CP047418">
    <property type="protein sequence ID" value="QLL78286.1"/>
    <property type="molecule type" value="Genomic_DNA"/>
</dbReference>
<keyword evidence="3 4" id="KW-0949">S-adenosyl-L-methionine</keyword>
<dbReference type="InterPro" id="IPR002792">
    <property type="entry name" value="TRAM_dom"/>
</dbReference>
<evidence type="ECO:0000256" key="2">
    <source>
        <dbReference type="ARBA" id="ARBA00022679"/>
    </source>
</evidence>
<feature type="active site" description="Nucleophile" evidence="4">
    <location>
        <position position="419"/>
    </location>
</feature>
<protein>
    <submittedName>
        <fullName evidence="7">23S rRNA (Uracil(1939)-C(5))-methyltransferase RlmD</fullName>
        <ecNumber evidence="7">2.1.1.190</ecNumber>
    </submittedName>
</protein>
<dbReference type="InterPro" id="IPR010280">
    <property type="entry name" value="U5_MeTrfase_fam"/>
</dbReference>
<sequence length="462" mass="52346">MRKKRTNGHTQMYVGQKFPLTIKRLGINGEGIGYYKRKIVFVPQALPGEIVTAKVTQVKKNYAQAQVNRIRQASPDRVTPRDNYDVGGIELAHLAYPAQLQFKRDVIKQALAKFKPRAYEEYDIRPTLGMDEPYYYRNKAQFQVRRDANGQVVAGLYRPNSHQLVDLPTFSTQRPLTMKIIRTVCSIIQSLGMSTYNEKTNKGAVKTIVVRESFATGQAQLVLVTNTKELPQREQFVAQVQSRLPEVVSLMHNINPGRTSLVWGEETKHLWGQEYITEKLGQITFRLSARAFFQLNPAQTKVLYDEVKKALELAPNETLIDAYCGVGTIGLYVAQDAKEVRGMDIIPEAIADARVNARLSGLSNVQYEVGGAEKWIPQWNRLGFVPDALVVDPPRTGLDQQLIETIIKYRPRKFVYVSCNPSTLARDLVQLTKVYDVEYIQSVDMFPQTARCEAVVKFSLRG</sequence>
<dbReference type="FunFam" id="2.40.50.1070:FF:000003">
    <property type="entry name" value="23S rRNA (Uracil-5-)-methyltransferase RumA"/>
    <property type="match status" value="1"/>
</dbReference>
<name>A0A7H9EKU2_9LACO</name>
<feature type="binding site" evidence="4">
    <location>
        <position position="294"/>
    </location>
    <ligand>
        <name>S-adenosyl-L-methionine</name>
        <dbReference type="ChEBI" id="CHEBI:59789"/>
    </ligand>
</feature>
<feature type="binding site" evidence="4">
    <location>
        <position position="323"/>
    </location>
    <ligand>
        <name>S-adenosyl-L-methionine</name>
        <dbReference type="ChEBI" id="CHEBI:59789"/>
    </ligand>
</feature>
<dbReference type="PANTHER" id="PTHR11061">
    <property type="entry name" value="RNA M5U METHYLTRANSFERASE"/>
    <property type="match status" value="1"/>
</dbReference>
<feature type="binding site" evidence="4">
    <location>
        <position position="392"/>
    </location>
    <ligand>
        <name>S-adenosyl-L-methionine</name>
        <dbReference type="ChEBI" id="CHEBI:59789"/>
    </ligand>
</feature>
<dbReference type="InterPro" id="IPR029063">
    <property type="entry name" value="SAM-dependent_MTases_sf"/>
</dbReference>
<evidence type="ECO:0000256" key="1">
    <source>
        <dbReference type="ARBA" id="ARBA00022603"/>
    </source>
</evidence>
<dbReference type="GO" id="GO:0070041">
    <property type="term" value="F:rRNA (uridine-C5-)-methyltransferase activity"/>
    <property type="evidence" value="ECO:0007669"/>
    <property type="project" value="TreeGrafter"/>
</dbReference>
<evidence type="ECO:0000313" key="8">
    <source>
        <dbReference type="Proteomes" id="UP000510886"/>
    </source>
</evidence>
<dbReference type="RefSeq" id="WP_180848543.1">
    <property type="nucleotide sequence ID" value="NZ_CP047418.1"/>
</dbReference>
<dbReference type="Pfam" id="PF05958">
    <property type="entry name" value="tRNA_U5-meth_tr"/>
    <property type="match status" value="1"/>
</dbReference>
<dbReference type="CDD" id="cd02440">
    <property type="entry name" value="AdoMet_MTases"/>
    <property type="match status" value="1"/>
</dbReference>
<feature type="domain" description="TRAM" evidence="6">
    <location>
        <begin position="11"/>
        <end position="69"/>
    </location>
</feature>
<gene>
    <name evidence="7" type="primary">rlmD</name>
    <name evidence="7" type="ORF">GTO87_06595</name>
</gene>
<evidence type="ECO:0000256" key="4">
    <source>
        <dbReference type="PROSITE-ProRule" id="PRU01024"/>
    </source>
</evidence>
<dbReference type="GO" id="GO:0070475">
    <property type="term" value="P:rRNA base methylation"/>
    <property type="evidence" value="ECO:0007669"/>
    <property type="project" value="TreeGrafter"/>
</dbReference>
<dbReference type="InterPro" id="IPR030390">
    <property type="entry name" value="MeTrfase_TrmA_AS"/>
</dbReference>
<accession>A0A7H9EKU2</accession>
<dbReference type="PROSITE" id="PS51687">
    <property type="entry name" value="SAM_MT_RNA_M5U"/>
    <property type="match status" value="1"/>
</dbReference>
<dbReference type="FunFam" id="2.40.50.140:FF:000097">
    <property type="entry name" value="23S rRNA (uracil(1939)-C(5))-methyltransferase RlmD"/>
    <property type="match status" value="1"/>
</dbReference>
<dbReference type="PROSITE" id="PS01230">
    <property type="entry name" value="TRMA_1"/>
    <property type="match status" value="1"/>
</dbReference>
<proteinExistence type="inferred from homology"/>
<dbReference type="SUPFAM" id="SSF50249">
    <property type="entry name" value="Nucleic acid-binding proteins"/>
    <property type="match status" value="1"/>
</dbReference>
<dbReference type="EC" id="2.1.1.190" evidence="7"/>
<comment type="similarity">
    <text evidence="4">Belongs to the class I-like SAM-binding methyltransferase superfamily. RNA M5U methyltransferase family.</text>
</comment>
<reference evidence="7 8" key="1">
    <citation type="submission" date="2020-01" db="EMBL/GenBank/DDBJ databases">
        <title>Complete and circular genome sequences of six lactobacillus isolates from horses.</title>
        <authorList>
            <person name="Hassan H.M."/>
        </authorList>
    </citation>
    <scope>NUCLEOTIDE SEQUENCE [LARGE SCALE GENOMIC DNA]</scope>
    <source>
        <strain evidence="7 8">1A</strain>
    </source>
</reference>
<keyword evidence="1 4" id="KW-0489">Methyltransferase</keyword>
<dbReference type="PANTHER" id="PTHR11061:SF45">
    <property type="match status" value="1"/>
</dbReference>
<evidence type="ECO:0000259" key="6">
    <source>
        <dbReference type="PROSITE" id="PS50926"/>
    </source>
</evidence>
<dbReference type="Gene3D" id="2.40.50.1070">
    <property type="match status" value="1"/>
</dbReference>
<dbReference type="NCBIfam" id="TIGR00479">
    <property type="entry name" value="rumA"/>
    <property type="match status" value="1"/>
</dbReference>
<dbReference type="FunFam" id="3.40.50.150:FF:000009">
    <property type="entry name" value="23S rRNA (Uracil(1939)-C(5))-methyltransferase RlmD"/>
    <property type="match status" value="1"/>
</dbReference>
<keyword evidence="2 4" id="KW-0808">Transferase</keyword>
<dbReference type="Pfam" id="PF01938">
    <property type="entry name" value="TRAM"/>
    <property type="match status" value="1"/>
</dbReference>
<evidence type="ECO:0000256" key="3">
    <source>
        <dbReference type="ARBA" id="ARBA00022691"/>
    </source>
</evidence>
<evidence type="ECO:0000256" key="5">
    <source>
        <dbReference type="PROSITE-ProRule" id="PRU10015"/>
    </source>
</evidence>
<dbReference type="SUPFAM" id="SSF53335">
    <property type="entry name" value="S-adenosyl-L-methionine-dependent methyltransferases"/>
    <property type="match status" value="1"/>
</dbReference>
<feature type="binding site" evidence="4">
    <location>
        <position position="344"/>
    </location>
    <ligand>
        <name>S-adenosyl-L-methionine</name>
        <dbReference type="ChEBI" id="CHEBI:59789"/>
    </ligand>
</feature>